<dbReference type="Proteomes" id="UP000192266">
    <property type="component" value="Unassembled WGS sequence"/>
</dbReference>
<organism evidence="1 2">
    <name type="scientific">Hymenobacter roseosalivarius DSM 11622</name>
    <dbReference type="NCBI Taxonomy" id="645990"/>
    <lineage>
        <taxon>Bacteria</taxon>
        <taxon>Pseudomonadati</taxon>
        <taxon>Bacteroidota</taxon>
        <taxon>Cytophagia</taxon>
        <taxon>Cytophagales</taxon>
        <taxon>Hymenobacteraceae</taxon>
        <taxon>Hymenobacter</taxon>
    </lineage>
</organism>
<evidence type="ECO:0000313" key="2">
    <source>
        <dbReference type="Proteomes" id="UP000192266"/>
    </source>
</evidence>
<accession>A0A1W1VWM0</accession>
<gene>
    <name evidence="1" type="ORF">SAMN00120144_1596</name>
</gene>
<protein>
    <submittedName>
        <fullName evidence="1">Uncharacterized protein</fullName>
    </submittedName>
</protein>
<sequence length="44" mass="4960">MLFNSNDMIPIISPADLWFNDEMQVCVSTAASKKNHLPSTEHLL</sequence>
<name>A0A1W1VWM0_9BACT</name>
<evidence type="ECO:0000313" key="1">
    <source>
        <dbReference type="EMBL" id="SMB97726.1"/>
    </source>
</evidence>
<reference evidence="1 2" key="1">
    <citation type="submission" date="2017-04" db="EMBL/GenBank/DDBJ databases">
        <authorList>
            <person name="Afonso C.L."/>
            <person name="Miller P.J."/>
            <person name="Scott M.A."/>
            <person name="Spackman E."/>
            <person name="Goraichik I."/>
            <person name="Dimitrov K.M."/>
            <person name="Suarez D.L."/>
            <person name="Swayne D.E."/>
        </authorList>
    </citation>
    <scope>NUCLEOTIDE SEQUENCE [LARGE SCALE GENOMIC DNA]</scope>
    <source>
        <strain evidence="1 2">DSM 11622</strain>
    </source>
</reference>
<keyword evidence="2" id="KW-1185">Reference proteome</keyword>
<dbReference type="STRING" id="645990.SAMN00120144_1596"/>
<dbReference type="EMBL" id="FWWW01000076">
    <property type="protein sequence ID" value="SMB97726.1"/>
    <property type="molecule type" value="Genomic_DNA"/>
</dbReference>
<proteinExistence type="predicted"/>
<dbReference type="AlphaFoldDB" id="A0A1W1VWM0"/>